<dbReference type="InterPro" id="IPR025746">
    <property type="entry name" value="PilX_N_dom"/>
</dbReference>
<dbReference type="Proteomes" id="UP001620405">
    <property type="component" value="Unassembled WGS sequence"/>
</dbReference>
<evidence type="ECO:0000259" key="3">
    <source>
        <dbReference type="Pfam" id="PF14341"/>
    </source>
</evidence>
<evidence type="ECO:0000313" key="5">
    <source>
        <dbReference type="Proteomes" id="UP001620405"/>
    </source>
</evidence>
<accession>A0ABW8ITP4</accession>
<dbReference type="RefSeq" id="WP_284397656.1">
    <property type="nucleotide sequence ID" value="NZ_BSNQ01000003.1"/>
</dbReference>
<proteinExistence type="predicted"/>
<sequence length="220" mass="23500">MQKNRRMPSSWGKTSRQHGFALVIALIFLLLVTMIALSACEHSLLQERMAGSLRNAQQARMSAETALRGAEYKLWSIASHPGTYLHCLDGGISKDDGCVIYRPLGALYRANGAVTTFQTAQGWIPGVGVTYTGPTHSGYIHSAVQSTAALARNPVYIIEDLGSERPPGTSGPHESGNTGPNNSGPNQLDIHVYRITARATGGNPNVVAIVQSTFDAPASR</sequence>
<organism evidence="4 5">
    <name type="scientific">Dyella lipolytica</name>
    <dbReference type="NCBI Taxonomy" id="1867835"/>
    <lineage>
        <taxon>Bacteria</taxon>
        <taxon>Pseudomonadati</taxon>
        <taxon>Pseudomonadota</taxon>
        <taxon>Gammaproteobacteria</taxon>
        <taxon>Lysobacterales</taxon>
        <taxon>Rhodanobacteraceae</taxon>
        <taxon>Dyella</taxon>
    </lineage>
</organism>
<dbReference type="Pfam" id="PF14341">
    <property type="entry name" value="PilX_N"/>
    <property type="match status" value="1"/>
</dbReference>
<gene>
    <name evidence="4" type="ORF">ISP13_07330</name>
</gene>
<evidence type="ECO:0008006" key="6">
    <source>
        <dbReference type="Google" id="ProtNLM"/>
    </source>
</evidence>
<keyword evidence="5" id="KW-1185">Reference proteome</keyword>
<dbReference type="EMBL" id="JADIKG010000011">
    <property type="protein sequence ID" value="MFK2873342.1"/>
    <property type="molecule type" value="Genomic_DNA"/>
</dbReference>
<reference evidence="4 5" key="1">
    <citation type="submission" date="2020-10" db="EMBL/GenBank/DDBJ databases">
        <title>Phylogeny of dyella-like bacteria.</title>
        <authorList>
            <person name="Fu J."/>
        </authorList>
    </citation>
    <scope>NUCLEOTIDE SEQUENCE [LARGE SCALE GENOMIC DNA]</scope>
    <source>
        <strain evidence="4 5">DHOB07</strain>
    </source>
</reference>
<evidence type="ECO:0000259" key="2">
    <source>
        <dbReference type="Pfam" id="PF13681"/>
    </source>
</evidence>
<feature type="domain" description="PilX/PilW C-terminal" evidence="2">
    <location>
        <begin position="140"/>
        <end position="214"/>
    </location>
</feature>
<protein>
    <recommendedName>
        <fullName evidence="6">Type IV pilus assembly protein PilX</fullName>
    </recommendedName>
</protein>
<feature type="compositionally biased region" description="Low complexity" evidence="1">
    <location>
        <begin position="175"/>
        <end position="186"/>
    </location>
</feature>
<evidence type="ECO:0000313" key="4">
    <source>
        <dbReference type="EMBL" id="MFK2873342.1"/>
    </source>
</evidence>
<feature type="domain" description="Type 4 fimbrial biogenesis protein PilX N-terminal" evidence="3">
    <location>
        <begin position="19"/>
        <end position="68"/>
    </location>
</feature>
<dbReference type="InterPro" id="IPR025205">
    <property type="entry name" value="PilX/PilW_C"/>
</dbReference>
<name>A0ABW8ITP4_9GAMM</name>
<feature type="region of interest" description="Disordered" evidence="1">
    <location>
        <begin position="160"/>
        <end position="187"/>
    </location>
</feature>
<evidence type="ECO:0000256" key="1">
    <source>
        <dbReference type="SAM" id="MobiDB-lite"/>
    </source>
</evidence>
<comment type="caution">
    <text evidence="4">The sequence shown here is derived from an EMBL/GenBank/DDBJ whole genome shotgun (WGS) entry which is preliminary data.</text>
</comment>
<dbReference type="Pfam" id="PF13681">
    <property type="entry name" value="PilX"/>
    <property type="match status" value="1"/>
</dbReference>